<evidence type="ECO:0000256" key="3">
    <source>
        <dbReference type="ARBA" id="ARBA00011920"/>
    </source>
</evidence>
<dbReference type="FunFam" id="3.30.750.70:FF:000002">
    <property type="entry name" value="Acetyl-CoA hydrolase Ach1"/>
    <property type="match status" value="1"/>
</dbReference>
<dbReference type="InterPro" id="IPR003702">
    <property type="entry name" value="ActCoA_hydro_N"/>
</dbReference>
<evidence type="ECO:0000256" key="1">
    <source>
        <dbReference type="ARBA" id="ARBA00001831"/>
    </source>
</evidence>
<dbReference type="EMBL" id="JABWAD010000068">
    <property type="protein sequence ID" value="KAF6060526.1"/>
    <property type="molecule type" value="Genomic_DNA"/>
</dbReference>
<dbReference type="PANTHER" id="PTHR43609">
    <property type="entry name" value="ACETYL-COA HYDROLASE"/>
    <property type="match status" value="1"/>
</dbReference>
<dbReference type="FunFam" id="3.40.1080.10:FF:000003">
    <property type="entry name" value="Acetyl-coA hydrolase Ach1"/>
    <property type="match status" value="1"/>
</dbReference>
<dbReference type="InterPro" id="IPR038460">
    <property type="entry name" value="AcetylCoA_hyd_C_sf"/>
</dbReference>
<organism evidence="9 10">
    <name type="scientific">Candida albicans</name>
    <name type="common">Yeast</name>
    <dbReference type="NCBI Taxonomy" id="5476"/>
    <lineage>
        <taxon>Eukaryota</taxon>
        <taxon>Fungi</taxon>
        <taxon>Dikarya</taxon>
        <taxon>Ascomycota</taxon>
        <taxon>Saccharomycotina</taxon>
        <taxon>Pichiomycetes</taxon>
        <taxon>Debaryomycetaceae</taxon>
        <taxon>Candida/Lodderomyces clade</taxon>
        <taxon>Candida</taxon>
    </lineage>
</organism>
<feature type="domain" description="Acetyl-CoA hydrolase/transferase N-terminal" evidence="7">
    <location>
        <begin position="10"/>
        <end position="213"/>
    </location>
</feature>
<sequence>MSAILKQRVRYAPYLKKLRTGEQCIDLFKHGQYLGWSGFTGVGAPKVIPTTLVDHVEKNNLQGKLGFHLFVGASAGPEESRWAENNMILTRAPHQVGKPIAAAINDDLTYGFYTKDKPNGSNLDYTIIEATAITEDGSIVPGPAVGASPEMISVSDKIIIEVNTKTPSFEGIHDIDMPVNPPFRQPYPHTSADFKIGKTAIPVDPEKVVAIVESTSGDKVPPNTPSDEQSRGIANHLIEFLEHEVKQGRLPANLHPLQSGIGNIANAVVEGLASSNFKNLTVWTEVLQDSFLDFFESGSLDYATATSIRLTNDGFKKFYDNWDTYSKKLCLRSQVVSNSPEIIRRLGVIAMNTPVEVDIYGHANSTNVMGSRMLNGLGGSADFLRNAKLSIMHTPSARPSKVDPTGLSYVVVTEQGLADLRGLAPKARAKVIIDKCSHPDYKPQLQEYYDRSVFYATKKKTLHEPHILRDVFKMHLNFQENGTMKLDSWDQKF</sequence>
<dbReference type="PANTHER" id="PTHR43609:SF1">
    <property type="entry name" value="ACETYL-COA HYDROLASE"/>
    <property type="match status" value="1"/>
</dbReference>
<dbReference type="SUPFAM" id="SSF100950">
    <property type="entry name" value="NagB/RpiA/CoA transferase-like"/>
    <property type="match status" value="2"/>
</dbReference>
<proteinExistence type="inferred from homology"/>
<dbReference type="GO" id="GO:0006083">
    <property type="term" value="P:acetate metabolic process"/>
    <property type="evidence" value="ECO:0007669"/>
    <property type="project" value="InterPro"/>
</dbReference>
<accession>A0A8H6BT40</accession>
<evidence type="ECO:0000256" key="2">
    <source>
        <dbReference type="ARBA" id="ARBA00009632"/>
    </source>
</evidence>
<evidence type="ECO:0000256" key="6">
    <source>
        <dbReference type="ARBA" id="ARBA00053651"/>
    </source>
</evidence>
<dbReference type="Pfam" id="PF13336">
    <property type="entry name" value="AcetylCoA_hyd_C"/>
    <property type="match status" value="1"/>
</dbReference>
<evidence type="ECO:0000313" key="9">
    <source>
        <dbReference type="EMBL" id="KAF6060526.1"/>
    </source>
</evidence>
<evidence type="ECO:0000256" key="5">
    <source>
        <dbReference type="ARBA" id="ARBA00029672"/>
    </source>
</evidence>
<dbReference type="GO" id="GO:0005739">
    <property type="term" value="C:mitochondrion"/>
    <property type="evidence" value="ECO:0007669"/>
    <property type="project" value="TreeGrafter"/>
</dbReference>
<dbReference type="Pfam" id="PF02550">
    <property type="entry name" value="AcetylCoA_hydro"/>
    <property type="match status" value="1"/>
</dbReference>
<name>A0A8H6BT40_CANAX</name>
<feature type="domain" description="Acetyl-CoA hydrolase/transferase C-terminal" evidence="8">
    <location>
        <begin position="314"/>
        <end position="448"/>
    </location>
</feature>
<dbReference type="EC" id="3.1.2.1" evidence="3"/>
<reference evidence="9 10" key="1">
    <citation type="submission" date="2020-03" db="EMBL/GenBank/DDBJ databases">
        <title>FDA dAtabase for Regulatory Grade micrObial Sequences (FDA-ARGOS): Supporting development and validation of Infectious Disease Dx tests.</title>
        <authorList>
            <person name="Campos J."/>
            <person name="Goldberg B."/>
            <person name="Tallon L."/>
            <person name="Sadzewicz L."/>
            <person name="Vavikolanu K."/>
            <person name="Mehta A."/>
            <person name="Aluvathingal J."/>
            <person name="Nadendla S."/>
            <person name="Nandy P."/>
            <person name="Geyer C."/>
            <person name="Yan Y."/>
            <person name="Sichtig H."/>
        </authorList>
    </citation>
    <scope>NUCLEOTIDE SEQUENCE [LARGE SCALE GENOMIC DNA]</scope>
    <source>
        <strain evidence="9 10">FDAARGOS_656</strain>
    </source>
</reference>
<dbReference type="Gene3D" id="3.40.1080.10">
    <property type="entry name" value="Glutaconate Coenzyme A-transferase"/>
    <property type="match status" value="1"/>
</dbReference>
<dbReference type="AlphaFoldDB" id="A0A8H6BT40"/>
<evidence type="ECO:0000259" key="8">
    <source>
        <dbReference type="Pfam" id="PF13336"/>
    </source>
</evidence>
<dbReference type="InterPro" id="IPR026888">
    <property type="entry name" value="AcetylCoA_hyd_C"/>
</dbReference>
<protein>
    <recommendedName>
        <fullName evidence="4">Acetyl-CoA hydrolase</fullName>
        <ecNumber evidence="3">3.1.2.1</ecNumber>
    </recommendedName>
    <alternativeName>
        <fullName evidence="5">Acetyl-CoA deacylase</fullName>
    </alternativeName>
</protein>
<dbReference type="Gene3D" id="3.40.1080.20">
    <property type="entry name" value="Acetyl-CoA hydrolase/transferase C-terminal domain"/>
    <property type="match status" value="1"/>
</dbReference>
<evidence type="ECO:0000256" key="4">
    <source>
        <dbReference type="ARBA" id="ARBA00017958"/>
    </source>
</evidence>
<evidence type="ECO:0000259" key="7">
    <source>
        <dbReference type="Pfam" id="PF02550"/>
    </source>
</evidence>
<comment type="function">
    <text evidence="6">Presumably involved in regulating the intracellular acetyl-CoA pool for fatty acid and cholesterol synthesis and fatty acid oxidation.</text>
</comment>
<comment type="caution">
    <text evidence="9">The sequence shown here is derived from an EMBL/GenBank/DDBJ whole genome shotgun (WGS) entry which is preliminary data.</text>
</comment>
<dbReference type="InterPro" id="IPR046433">
    <property type="entry name" value="ActCoA_hydro"/>
</dbReference>
<dbReference type="GO" id="GO:0008775">
    <property type="term" value="F:acetate CoA-transferase activity"/>
    <property type="evidence" value="ECO:0007669"/>
    <property type="project" value="InterPro"/>
</dbReference>
<dbReference type="Proteomes" id="UP000536275">
    <property type="component" value="Unassembled WGS sequence"/>
</dbReference>
<dbReference type="Gene3D" id="3.30.750.70">
    <property type="entry name" value="4-hydroxybutyrate coenzyme like domains"/>
    <property type="match status" value="1"/>
</dbReference>
<keyword evidence="9" id="KW-0378">Hydrolase</keyword>
<comment type="similarity">
    <text evidence="2">Belongs to the acetyl-CoA hydrolase/transferase family.</text>
</comment>
<dbReference type="InterPro" id="IPR037171">
    <property type="entry name" value="NagB/RpiA_transferase-like"/>
</dbReference>
<keyword evidence="9" id="KW-0808">Transferase</keyword>
<evidence type="ECO:0000313" key="10">
    <source>
        <dbReference type="Proteomes" id="UP000536275"/>
    </source>
</evidence>
<comment type="catalytic activity">
    <reaction evidence="1">
        <text>acetyl-CoA + H2O = acetate + CoA + H(+)</text>
        <dbReference type="Rhea" id="RHEA:20289"/>
        <dbReference type="ChEBI" id="CHEBI:15377"/>
        <dbReference type="ChEBI" id="CHEBI:15378"/>
        <dbReference type="ChEBI" id="CHEBI:30089"/>
        <dbReference type="ChEBI" id="CHEBI:57287"/>
        <dbReference type="ChEBI" id="CHEBI:57288"/>
        <dbReference type="EC" id="3.1.2.1"/>
    </reaction>
</comment>
<gene>
    <name evidence="9" type="ORF">FOB64_006723</name>
</gene>
<dbReference type="GO" id="GO:0003986">
    <property type="term" value="F:acetyl-CoA hydrolase activity"/>
    <property type="evidence" value="ECO:0007669"/>
    <property type="project" value="UniProtKB-EC"/>
</dbReference>